<accession>A0ABR5NF73</accession>
<evidence type="ECO:0000313" key="1">
    <source>
        <dbReference type="EMBL" id="KQL50220.1"/>
    </source>
</evidence>
<evidence type="ECO:0000313" key="2">
    <source>
        <dbReference type="Proteomes" id="UP000051063"/>
    </source>
</evidence>
<dbReference type="Proteomes" id="UP000051063">
    <property type="component" value="Unassembled WGS sequence"/>
</dbReference>
<keyword evidence="2" id="KW-1185">Reference proteome</keyword>
<dbReference type="SUPFAM" id="SSF55811">
    <property type="entry name" value="Nudix"/>
    <property type="match status" value="1"/>
</dbReference>
<sequence>MVNGRFPFQIGPNRAGTALGIVRLGGHREGEETGWQCALREAFEEATLQITAVKPPATYWYETASSDTPSVFTEEWPEDEIKPILVGRHLNRNHMTPIYLAVSRDTPVPANETKGLLLLSPSEISRVITKGMTLKQYVQAGGKAIIHEELPMNGRLEPFPHLKLLHWVLKQHPDLVK</sequence>
<dbReference type="Gene3D" id="3.90.79.10">
    <property type="entry name" value="Nucleoside Triphosphate Pyrophosphohydrolase"/>
    <property type="match status" value="1"/>
</dbReference>
<proteinExistence type="predicted"/>
<name>A0ABR5NF73_BRECH</name>
<dbReference type="PROSITE" id="PS00893">
    <property type="entry name" value="NUDIX_BOX"/>
    <property type="match status" value="1"/>
</dbReference>
<dbReference type="InterPro" id="IPR015797">
    <property type="entry name" value="NUDIX_hydrolase-like_dom_sf"/>
</dbReference>
<gene>
    <name evidence="1" type="ORF">AN963_09780</name>
</gene>
<dbReference type="InterPro" id="IPR020084">
    <property type="entry name" value="NUDIX_hydrolase_CS"/>
</dbReference>
<dbReference type="CDD" id="cd02883">
    <property type="entry name" value="NUDIX_Hydrolase"/>
    <property type="match status" value="1"/>
</dbReference>
<reference evidence="1 2" key="1">
    <citation type="submission" date="2015-09" db="EMBL/GenBank/DDBJ databases">
        <title>Genome sequencing project for genomic taxonomy and phylogenomics of Bacillus-like bacteria.</title>
        <authorList>
            <person name="Liu B."/>
            <person name="Wang J."/>
            <person name="Zhu Y."/>
            <person name="Liu G."/>
            <person name="Chen Q."/>
            <person name="Chen Z."/>
            <person name="Lan J."/>
            <person name="Che J."/>
            <person name="Ge C."/>
            <person name="Shi H."/>
            <person name="Pan Z."/>
            <person name="Liu X."/>
        </authorList>
    </citation>
    <scope>NUCLEOTIDE SEQUENCE [LARGE SCALE GENOMIC DNA]</scope>
    <source>
        <strain evidence="1 2">DSM 8552</strain>
    </source>
</reference>
<protein>
    <recommendedName>
        <fullName evidence="3">Nudix hydrolase domain-containing protein</fullName>
    </recommendedName>
</protein>
<evidence type="ECO:0008006" key="3">
    <source>
        <dbReference type="Google" id="ProtNLM"/>
    </source>
</evidence>
<dbReference type="EMBL" id="LJJB01000007">
    <property type="protein sequence ID" value="KQL50220.1"/>
    <property type="molecule type" value="Genomic_DNA"/>
</dbReference>
<organism evidence="1 2">
    <name type="scientific">Brevibacillus choshinensis</name>
    <dbReference type="NCBI Taxonomy" id="54911"/>
    <lineage>
        <taxon>Bacteria</taxon>
        <taxon>Bacillati</taxon>
        <taxon>Bacillota</taxon>
        <taxon>Bacilli</taxon>
        <taxon>Bacillales</taxon>
        <taxon>Paenibacillaceae</taxon>
        <taxon>Brevibacillus</taxon>
    </lineage>
</organism>
<comment type="caution">
    <text evidence="1">The sequence shown here is derived from an EMBL/GenBank/DDBJ whole genome shotgun (WGS) entry which is preliminary data.</text>
</comment>